<proteinExistence type="predicted"/>
<evidence type="ECO:0000256" key="1">
    <source>
        <dbReference type="SAM" id="MobiDB-lite"/>
    </source>
</evidence>
<dbReference type="EMBL" id="JAYMYS010000009">
    <property type="protein sequence ID" value="KAK7380291.1"/>
    <property type="molecule type" value="Genomic_DNA"/>
</dbReference>
<sequence length="108" mass="12260">MNQTLKRTRRTRKNAYRARKSERAKGWAIFQYLLLENVEQFCEIPEGFILMGQRISLVEGTSFAKVPVFVSPGQKWPQIYCVLGSLATIVAPTQAGDIQDDTMRFSCG</sequence>
<dbReference type="Proteomes" id="UP001386955">
    <property type="component" value="Unassembled WGS sequence"/>
</dbReference>
<feature type="region of interest" description="Disordered" evidence="1">
    <location>
        <begin position="1"/>
        <end position="20"/>
    </location>
</feature>
<evidence type="ECO:0000313" key="2">
    <source>
        <dbReference type="EMBL" id="KAK7380291.1"/>
    </source>
</evidence>
<feature type="compositionally biased region" description="Basic residues" evidence="1">
    <location>
        <begin position="1"/>
        <end position="18"/>
    </location>
</feature>
<gene>
    <name evidence="2" type="ORF">VNO78_32799</name>
</gene>
<protein>
    <submittedName>
        <fullName evidence="2">Uncharacterized protein</fullName>
    </submittedName>
</protein>
<organism evidence="2 3">
    <name type="scientific">Psophocarpus tetragonolobus</name>
    <name type="common">Winged bean</name>
    <name type="synonym">Dolichos tetragonolobus</name>
    <dbReference type="NCBI Taxonomy" id="3891"/>
    <lineage>
        <taxon>Eukaryota</taxon>
        <taxon>Viridiplantae</taxon>
        <taxon>Streptophyta</taxon>
        <taxon>Embryophyta</taxon>
        <taxon>Tracheophyta</taxon>
        <taxon>Spermatophyta</taxon>
        <taxon>Magnoliopsida</taxon>
        <taxon>eudicotyledons</taxon>
        <taxon>Gunneridae</taxon>
        <taxon>Pentapetalae</taxon>
        <taxon>rosids</taxon>
        <taxon>fabids</taxon>
        <taxon>Fabales</taxon>
        <taxon>Fabaceae</taxon>
        <taxon>Papilionoideae</taxon>
        <taxon>50 kb inversion clade</taxon>
        <taxon>NPAAA clade</taxon>
        <taxon>indigoferoid/millettioid clade</taxon>
        <taxon>Phaseoleae</taxon>
        <taxon>Psophocarpus</taxon>
    </lineage>
</organism>
<name>A0AAN9NW54_PSOTE</name>
<comment type="caution">
    <text evidence="2">The sequence shown here is derived from an EMBL/GenBank/DDBJ whole genome shotgun (WGS) entry which is preliminary data.</text>
</comment>
<dbReference type="AlphaFoldDB" id="A0AAN9NW54"/>
<reference evidence="2 3" key="1">
    <citation type="submission" date="2024-01" db="EMBL/GenBank/DDBJ databases">
        <title>The genomes of 5 underutilized Papilionoideae crops provide insights into root nodulation and disease resistanc.</title>
        <authorList>
            <person name="Jiang F."/>
        </authorList>
    </citation>
    <scope>NUCLEOTIDE SEQUENCE [LARGE SCALE GENOMIC DNA]</scope>
    <source>
        <strain evidence="2">DUOXIRENSHENG_FW03</strain>
        <tissue evidence="2">Leaves</tissue>
    </source>
</reference>
<evidence type="ECO:0000313" key="3">
    <source>
        <dbReference type="Proteomes" id="UP001386955"/>
    </source>
</evidence>
<keyword evidence="3" id="KW-1185">Reference proteome</keyword>
<accession>A0AAN9NW54</accession>